<evidence type="ECO:0000256" key="2">
    <source>
        <dbReference type="ARBA" id="ARBA00004202"/>
    </source>
</evidence>
<dbReference type="GO" id="GO:0030314">
    <property type="term" value="C:junctional membrane complex"/>
    <property type="evidence" value="ECO:0007669"/>
    <property type="project" value="InterPro"/>
</dbReference>
<evidence type="ECO:0000256" key="7">
    <source>
        <dbReference type="ARBA" id="ARBA00022737"/>
    </source>
</evidence>
<feature type="compositionally biased region" description="Basic and acidic residues" evidence="11">
    <location>
        <begin position="523"/>
        <end position="548"/>
    </location>
</feature>
<evidence type="ECO:0000256" key="6">
    <source>
        <dbReference type="ARBA" id="ARBA00022692"/>
    </source>
</evidence>
<dbReference type="FunFam" id="2.20.110.10:FF:000001">
    <property type="entry name" value="Junctophilin"/>
    <property type="match status" value="1"/>
</dbReference>
<dbReference type="FunFam" id="2.20.110.10:FF:000012">
    <property type="entry name" value="Junctophilin"/>
    <property type="match status" value="1"/>
</dbReference>
<dbReference type="GO" id="GO:0005789">
    <property type="term" value="C:endoplasmic reticulum membrane"/>
    <property type="evidence" value="ECO:0007669"/>
    <property type="project" value="UniProtKB-SubCell"/>
</dbReference>
<reference evidence="13 14" key="1">
    <citation type="submission" date="2024-01" db="EMBL/GenBank/DDBJ databases">
        <authorList>
            <person name="Alioto T."/>
            <person name="Alioto T."/>
            <person name="Gomez Garrido J."/>
        </authorList>
    </citation>
    <scope>NUCLEOTIDE SEQUENCE [LARGE SCALE GENOMIC DNA]</scope>
</reference>
<gene>
    <name evidence="13" type="ORF">FSCOSCO3_A014282</name>
</gene>
<evidence type="ECO:0000256" key="1">
    <source>
        <dbReference type="ARBA" id="ARBA00004163"/>
    </source>
</evidence>
<dbReference type="GO" id="GO:0005886">
    <property type="term" value="C:plasma membrane"/>
    <property type="evidence" value="ECO:0007669"/>
    <property type="project" value="UniProtKB-SubCell"/>
</dbReference>
<feature type="region of interest" description="Disordered" evidence="11">
    <location>
        <begin position="478"/>
        <end position="548"/>
    </location>
</feature>
<evidence type="ECO:0000256" key="8">
    <source>
        <dbReference type="ARBA" id="ARBA00022824"/>
    </source>
</evidence>
<keyword evidence="14" id="KW-1185">Reference proteome</keyword>
<sequence length="589" mass="63982">MTGGRFDFDDGGTYCGGWEDGKAHGHGVCTGPKGQGEYSGSWSNGFEVVGVYTWPSGNLFQGYWTQGKRHGLGVETKGRWIYRGEWAHGFKGRYGVRQSQNTPARYEGTWSNGLQDGYGVETYGDGGTYQGQWTGGMRHGYGVRQSVPYGMASVIRSPLRTSLASLRSEQSNGTILRDSLSDSPAGTRGGFVLNFHSDGEGSEKKKGLFRRGSLFGSLQRLRKSDSRSSISSKRSSAHSDTTMSRISSSDANSTISFGDGDPSDDYLPLEDNVDATTTESYMGEWKNDKRSGFGVSERSNGMKYEGEWLNNKRHGYGCTIFPDGTKEEGKYKNNALARGIKKHLIPMRNTKTKQKVDRAIEGAVRAAAIAKTKVEIAISRTSHARAKAEAADQAAHSASQDSDIARAVARELSPSFHQPGITKAASKLSLRQEVKQHEPPQAVKPAVTTTISSYPSNGQIHSQYHGYYVKADVKIPPPEEPIGVEDDFHPSSLARLPPPAKPILAPAQKALPPPSPSPVTPKESTKAPEPSKPKRQESHKTKSFAETKKASLDIPSEIVEEESGPNSILVALVMLLNVGLAIIFVHFLT</sequence>
<dbReference type="InterPro" id="IPR017191">
    <property type="entry name" value="Junctophilin"/>
</dbReference>
<dbReference type="InterPro" id="IPR003409">
    <property type="entry name" value="MORN"/>
</dbReference>
<keyword evidence="5" id="KW-0597">Phosphoprotein</keyword>
<keyword evidence="4" id="KW-1003">Cell membrane</keyword>
<feature type="region of interest" description="Disordered" evidence="11">
    <location>
        <begin position="225"/>
        <end position="270"/>
    </location>
</feature>
<dbReference type="AlphaFoldDB" id="A0AAV1Q7U9"/>
<dbReference type="PIRSF" id="PIRSF037387">
    <property type="entry name" value="Junctophilin"/>
    <property type="match status" value="1"/>
</dbReference>
<feature type="compositionally biased region" description="Acidic residues" evidence="11">
    <location>
        <begin position="261"/>
        <end position="270"/>
    </location>
</feature>
<dbReference type="Pfam" id="PF02493">
    <property type="entry name" value="MORN"/>
    <property type="match status" value="8"/>
</dbReference>
<comment type="caution">
    <text evidence="13">The sequence shown here is derived from an EMBL/GenBank/DDBJ whole genome shotgun (WGS) entry which is preliminary data.</text>
</comment>
<comment type="subcellular location">
    <subcellularLocation>
        <location evidence="2">Cell membrane</location>
        <topology evidence="2">Peripheral membrane protein</topology>
    </subcellularLocation>
    <subcellularLocation>
        <location evidence="1">Endoplasmic reticulum membrane</location>
        <topology evidence="1">Single-pass type IV membrane protein</topology>
    </subcellularLocation>
</comment>
<dbReference type="FunFam" id="2.20.110.10:FF:000003">
    <property type="entry name" value="Junctophilin"/>
    <property type="match status" value="1"/>
</dbReference>
<dbReference type="GO" id="GO:0016529">
    <property type="term" value="C:sarcoplasmic reticulum"/>
    <property type="evidence" value="ECO:0007669"/>
    <property type="project" value="TreeGrafter"/>
</dbReference>
<keyword evidence="8" id="KW-0256">Endoplasmic reticulum</keyword>
<evidence type="ECO:0000313" key="14">
    <source>
        <dbReference type="Proteomes" id="UP001314229"/>
    </source>
</evidence>
<comment type="similarity">
    <text evidence="3">Belongs to the junctophilin family.</text>
</comment>
<dbReference type="Proteomes" id="UP001314229">
    <property type="component" value="Unassembled WGS sequence"/>
</dbReference>
<dbReference type="PANTHER" id="PTHR23085">
    <property type="entry name" value="GH28348P"/>
    <property type="match status" value="1"/>
</dbReference>
<evidence type="ECO:0000256" key="5">
    <source>
        <dbReference type="ARBA" id="ARBA00022553"/>
    </source>
</evidence>
<dbReference type="SUPFAM" id="SSF82185">
    <property type="entry name" value="Histone H3 K4-specific methyltransferase SET7/9 N-terminal domain"/>
    <property type="match status" value="2"/>
</dbReference>
<evidence type="ECO:0000256" key="10">
    <source>
        <dbReference type="ARBA" id="ARBA00023136"/>
    </source>
</evidence>
<dbReference type="SMART" id="SM00698">
    <property type="entry name" value="MORN"/>
    <property type="match status" value="7"/>
</dbReference>
<protein>
    <submittedName>
        <fullName evidence="13">Junctophilin-1-like isoform X2</fullName>
    </submittedName>
</protein>
<keyword evidence="9 12" id="KW-1133">Transmembrane helix</keyword>
<proteinExistence type="inferred from homology"/>
<feature type="compositionally biased region" description="Polar residues" evidence="11">
    <location>
        <begin position="240"/>
        <end position="256"/>
    </location>
</feature>
<feature type="transmembrane region" description="Helical" evidence="12">
    <location>
        <begin position="568"/>
        <end position="588"/>
    </location>
</feature>
<dbReference type="Gene3D" id="2.20.110.10">
    <property type="entry name" value="Histone H3 K4-specific methyltransferase SET7/9 N-terminal domain"/>
    <property type="match status" value="3"/>
</dbReference>
<keyword evidence="10 12" id="KW-0472">Membrane</keyword>
<evidence type="ECO:0000256" key="9">
    <source>
        <dbReference type="ARBA" id="ARBA00022989"/>
    </source>
</evidence>
<evidence type="ECO:0000256" key="4">
    <source>
        <dbReference type="ARBA" id="ARBA00022475"/>
    </source>
</evidence>
<accession>A0AAV1Q7U9</accession>
<evidence type="ECO:0000256" key="3">
    <source>
        <dbReference type="ARBA" id="ARBA00008599"/>
    </source>
</evidence>
<dbReference type="PANTHER" id="PTHR23085:SF6">
    <property type="entry name" value="JUNCTOPHILIN-1"/>
    <property type="match status" value="1"/>
</dbReference>
<organism evidence="13 14">
    <name type="scientific">Scomber scombrus</name>
    <name type="common">Atlantic mackerel</name>
    <name type="synonym">Scomber vernalis</name>
    <dbReference type="NCBI Taxonomy" id="13677"/>
    <lineage>
        <taxon>Eukaryota</taxon>
        <taxon>Metazoa</taxon>
        <taxon>Chordata</taxon>
        <taxon>Craniata</taxon>
        <taxon>Vertebrata</taxon>
        <taxon>Euteleostomi</taxon>
        <taxon>Actinopterygii</taxon>
        <taxon>Neopterygii</taxon>
        <taxon>Teleostei</taxon>
        <taxon>Neoteleostei</taxon>
        <taxon>Acanthomorphata</taxon>
        <taxon>Pelagiaria</taxon>
        <taxon>Scombriformes</taxon>
        <taxon>Scombridae</taxon>
        <taxon>Scomber</taxon>
    </lineage>
</organism>
<evidence type="ECO:0000256" key="11">
    <source>
        <dbReference type="SAM" id="MobiDB-lite"/>
    </source>
</evidence>
<evidence type="ECO:0000256" key="12">
    <source>
        <dbReference type="SAM" id="Phobius"/>
    </source>
</evidence>
<keyword evidence="7" id="KW-0677">Repeat</keyword>
<keyword evidence="6 12" id="KW-0812">Transmembrane</keyword>
<name>A0AAV1Q7U9_SCOSC</name>
<evidence type="ECO:0000313" key="13">
    <source>
        <dbReference type="EMBL" id="CAK6980138.1"/>
    </source>
</evidence>
<dbReference type="EMBL" id="CAWUFR010000647">
    <property type="protein sequence ID" value="CAK6980138.1"/>
    <property type="molecule type" value="Genomic_DNA"/>
</dbReference>